<evidence type="ECO:0000256" key="6">
    <source>
        <dbReference type="ARBA" id="ARBA00023163"/>
    </source>
</evidence>
<dbReference type="GO" id="GO:0005634">
    <property type="term" value="C:nucleus"/>
    <property type="evidence" value="ECO:0007669"/>
    <property type="project" value="UniProtKB-SubCell"/>
</dbReference>
<feature type="region of interest" description="Disordered" evidence="8">
    <location>
        <begin position="162"/>
        <end position="197"/>
    </location>
</feature>
<dbReference type="Pfam" id="PF04852">
    <property type="entry name" value="ALOG_dom"/>
    <property type="match status" value="1"/>
</dbReference>
<organism evidence="10 11">
    <name type="scientific">Papaver atlanticum</name>
    <dbReference type="NCBI Taxonomy" id="357466"/>
    <lineage>
        <taxon>Eukaryota</taxon>
        <taxon>Viridiplantae</taxon>
        <taxon>Streptophyta</taxon>
        <taxon>Embryophyta</taxon>
        <taxon>Tracheophyta</taxon>
        <taxon>Spermatophyta</taxon>
        <taxon>Magnoliopsida</taxon>
        <taxon>Ranunculales</taxon>
        <taxon>Papaveraceae</taxon>
        <taxon>Papaveroideae</taxon>
        <taxon>Papaver</taxon>
    </lineage>
</organism>
<evidence type="ECO:0000313" key="11">
    <source>
        <dbReference type="Proteomes" id="UP001202328"/>
    </source>
</evidence>
<keyword evidence="11" id="KW-1185">Reference proteome</keyword>
<protein>
    <recommendedName>
        <fullName evidence="9">ALOG domain-containing protein</fullName>
    </recommendedName>
</protein>
<evidence type="ECO:0000256" key="5">
    <source>
        <dbReference type="ARBA" id="ARBA00023125"/>
    </source>
</evidence>
<dbReference type="InterPro" id="IPR040222">
    <property type="entry name" value="ALOG"/>
</dbReference>
<dbReference type="GO" id="GO:0003677">
    <property type="term" value="F:DNA binding"/>
    <property type="evidence" value="ECO:0007669"/>
    <property type="project" value="UniProtKB-KW"/>
</dbReference>
<dbReference type="PROSITE" id="PS51697">
    <property type="entry name" value="ALOG"/>
    <property type="match status" value="1"/>
</dbReference>
<name>A0AAD4TJD5_9MAGN</name>
<dbReference type="Proteomes" id="UP001202328">
    <property type="component" value="Unassembled WGS sequence"/>
</dbReference>
<evidence type="ECO:0000256" key="4">
    <source>
        <dbReference type="ARBA" id="ARBA00023015"/>
    </source>
</evidence>
<keyword evidence="4" id="KW-0805">Transcription regulation</keyword>
<reference evidence="10" key="1">
    <citation type="submission" date="2022-04" db="EMBL/GenBank/DDBJ databases">
        <title>A functionally conserved STORR gene fusion in Papaver species that diverged 16.8 million years ago.</title>
        <authorList>
            <person name="Catania T."/>
        </authorList>
    </citation>
    <scope>NUCLEOTIDE SEQUENCE</scope>
    <source>
        <strain evidence="10">S-188037</strain>
    </source>
</reference>
<comment type="subcellular location">
    <subcellularLocation>
        <location evidence="1">Nucleus</location>
    </subcellularLocation>
</comment>
<feature type="compositionally biased region" description="Polar residues" evidence="8">
    <location>
        <begin position="14"/>
        <end position="28"/>
    </location>
</feature>
<dbReference type="AlphaFoldDB" id="A0AAD4TJD5"/>
<feature type="region of interest" description="Disordered" evidence="8">
    <location>
        <begin position="1"/>
        <end position="47"/>
    </location>
</feature>
<gene>
    <name evidence="10" type="ORF">MKW98_016846</name>
</gene>
<dbReference type="PANTHER" id="PTHR31165">
    <property type="entry name" value="PROTEIN G1-LIKE2"/>
    <property type="match status" value="1"/>
</dbReference>
<dbReference type="GO" id="GO:0009299">
    <property type="term" value="P:mRNA transcription"/>
    <property type="evidence" value="ECO:0007669"/>
    <property type="project" value="TreeGrafter"/>
</dbReference>
<evidence type="ECO:0000259" key="9">
    <source>
        <dbReference type="PROSITE" id="PS51697"/>
    </source>
</evidence>
<keyword evidence="3" id="KW-0217">Developmental protein</keyword>
<evidence type="ECO:0000256" key="2">
    <source>
        <dbReference type="ARBA" id="ARBA00010308"/>
    </source>
</evidence>
<evidence type="ECO:0000313" key="10">
    <source>
        <dbReference type="EMBL" id="KAI3960122.1"/>
    </source>
</evidence>
<dbReference type="PANTHER" id="PTHR31165:SF115">
    <property type="entry name" value="PROTEIN LIGHT-DEPENDENT SHORT HYPOCOTYLS 4"/>
    <property type="match status" value="1"/>
</dbReference>
<keyword evidence="6" id="KW-0804">Transcription</keyword>
<feature type="compositionally biased region" description="Acidic residues" evidence="8">
    <location>
        <begin position="1"/>
        <end position="11"/>
    </location>
</feature>
<evidence type="ECO:0000256" key="1">
    <source>
        <dbReference type="ARBA" id="ARBA00004123"/>
    </source>
</evidence>
<feature type="compositionally biased region" description="Low complexity" evidence="8">
    <location>
        <begin position="175"/>
        <end position="189"/>
    </location>
</feature>
<feature type="compositionally biased region" description="Low complexity" evidence="8">
    <location>
        <begin position="29"/>
        <end position="41"/>
    </location>
</feature>
<dbReference type="InterPro" id="IPR006936">
    <property type="entry name" value="ALOG_dom"/>
</dbReference>
<feature type="domain" description="ALOG" evidence="9">
    <location>
        <begin position="43"/>
        <end position="170"/>
    </location>
</feature>
<keyword evidence="5" id="KW-0238">DNA-binding</keyword>
<dbReference type="GO" id="GO:0009416">
    <property type="term" value="P:response to light stimulus"/>
    <property type="evidence" value="ECO:0007669"/>
    <property type="project" value="TreeGrafter"/>
</dbReference>
<evidence type="ECO:0000256" key="3">
    <source>
        <dbReference type="ARBA" id="ARBA00022473"/>
    </source>
</evidence>
<accession>A0AAD4TJD5</accession>
<evidence type="ECO:0000256" key="8">
    <source>
        <dbReference type="SAM" id="MobiDB-lite"/>
    </source>
</evidence>
<comment type="caution">
    <text evidence="10">The sequence shown here is derived from an EMBL/GenBank/DDBJ whole genome shotgun (WGS) entry which is preliminary data.</text>
</comment>
<sequence length="197" mass="21870">MDTEAGGDDATTDQNAMFNSNTDSMNIGSSSSSSAAAPASSNRYENQKRRDWNTFGQYLRNHRPPLSLSRCSGAHVLEFLRYLDQFGKTKVHIQICPFFGHANPPAPCPCPLRQAWGSLDALIGRLRAAFEEHGGKPEANPFGARAVRLFLREVREFQAKSRGISYEKKKRNKNKPQQQETSTSSSPQFSLPPPDAI</sequence>
<dbReference type="EMBL" id="JAJJMB010000948">
    <property type="protein sequence ID" value="KAI3960122.1"/>
    <property type="molecule type" value="Genomic_DNA"/>
</dbReference>
<comment type="similarity">
    <text evidence="2">Belongs to the plant homeotic and developmental regulators ALOG protein family.</text>
</comment>
<keyword evidence="7" id="KW-0539">Nucleus</keyword>
<proteinExistence type="inferred from homology"/>
<evidence type="ECO:0000256" key="7">
    <source>
        <dbReference type="ARBA" id="ARBA00023242"/>
    </source>
</evidence>